<dbReference type="EMBL" id="MPVP01000547">
    <property type="protein sequence ID" value="OMD01004.1"/>
    <property type="molecule type" value="Genomic_DNA"/>
</dbReference>
<gene>
    <name evidence="2" type="ORF">BSO21_32655</name>
</gene>
<feature type="domain" description="Glycosyltransferase 2-like" evidence="1">
    <location>
        <begin position="7"/>
        <end position="167"/>
    </location>
</feature>
<comment type="caution">
    <text evidence="2">The sequence shown here is derived from an EMBL/GenBank/DDBJ whole genome shotgun (WGS) entry which is preliminary data.</text>
</comment>
<name>A0ABX3GFN6_9BACL</name>
<keyword evidence="3" id="KW-1185">Reference proteome</keyword>
<dbReference type="Pfam" id="PF00535">
    <property type="entry name" value="Glycos_transf_2"/>
    <property type="match status" value="1"/>
</dbReference>
<evidence type="ECO:0000313" key="2">
    <source>
        <dbReference type="EMBL" id="OMD01004.1"/>
    </source>
</evidence>
<dbReference type="RefSeq" id="WP_076220837.1">
    <property type="nucleotide sequence ID" value="NZ_MPVM01000032.1"/>
</dbReference>
<dbReference type="PANTHER" id="PTHR48090">
    <property type="entry name" value="UNDECAPRENYL-PHOSPHATE 4-DEOXY-4-FORMAMIDO-L-ARABINOSE TRANSFERASE-RELATED"/>
    <property type="match status" value="1"/>
</dbReference>
<keyword evidence="2" id="KW-0808">Transferase</keyword>
<proteinExistence type="predicted"/>
<dbReference type="PANTHER" id="PTHR48090:SF7">
    <property type="entry name" value="RFBJ PROTEIN"/>
    <property type="match status" value="1"/>
</dbReference>
<dbReference type="Proteomes" id="UP000187158">
    <property type="component" value="Unassembled WGS sequence"/>
</dbReference>
<evidence type="ECO:0000313" key="3">
    <source>
        <dbReference type="Proteomes" id="UP000187158"/>
    </source>
</evidence>
<dbReference type="CDD" id="cd04179">
    <property type="entry name" value="DPM_DPG-synthase_like"/>
    <property type="match status" value="1"/>
</dbReference>
<dbReference type="InterPro" id="IPR029044">
    <property type="entry name" value="Nucleotide-diphossugar_trans"/>
</dbReference>
<reference evidence="2 3" key="1">
    <citation type="submission" date="2016-11" db="EMBL/GenBank/DDBJ databases">
        <title>Paenibacillus species isolates.</title>
        <authorList>
            <person name="Beno S.M."/>
        </authorList>
    </citation>
    <scope>NUCLEOTIDE SEQUENCE [LARGE SCALE GENOMIC DNA]</scope>
    <source>
        <strain evidence="2 3">FSL H7-0433</strain>
    </source>
</reference>
<protein>
    <submittedName>
        <fullName evidence="2">Glycosyl transferase family 2</fullName>
    </submittedName>
</protein>
<dbReference type="SUPFAM" id="SSF53448">
    <property type="entry name" value="Nucleotide-diphospho-sugar transferases"/>
    <property type="match status" value="1"/>
</dbReference>
<organism evidence="2 3">
    <name type="scientific">Paenibacillus odorifer</name>
    <dbReference type="NCBI Taxonomy" id="189426"/>
    <lineage>
        <taxon>Bacteria</taxon>
        <taxon>Bacillati</taxon>
        <taxon>Bacillota</taxon>
        <taxon>Bacilli</taxon>
        <taxon>Bacillales</taxon>
        <taxon>Paenibacillaceae</taxon>
        <taxon>Paenibacillus</taxon>
    </lineage>
</organism>
<evidence type="ECO:0000259" key="1">
    <source>
        <dbReference type="Pfam" id="PF00535"/>
    </source>
</evidence>
<dbReference type="InterPro" id="IPR001173">
    <property type="entry name" value="Glyco_trans_2-like"/>
</dbReference>
<dbReference type="GO" id="GO:0016740">
    <property type="term" value="F:transferase activity"/>
    <property type="evidence" value="ECO:0007669"/>
    <property type="project" value="UniProtKB-KW"/>
</dbReference>
<dbReference type="Gene3D" id="3.90.550.10">
    <property type="entry name" value="Spore Coat Polysaccharide Biosynthesis Protein SpsA, Chain A"/>
    <property type="match status" value="1"/>
</dbReference>
<accession>A0ABX3GFN6</accession>
<dbReference type="InterPro" id="IPR050256">
    <property type="entry name" value="Glycosyltransferase_2"/>
</dbReference>
<sequence>MNKRVLLIIPAYNEQSNILTLLSKVNSLNITSVEIEYLVINDCSQDSTSLLCKGANATIVNLPCNLGIGGAVQTGYIYAYNNNFDIAIQVDGDGQHDPYYVKDLIAPIVKGHADFVIGSRYIEKKGFQSTVFRRMGISYFSFLIGMLYRKKVTDPTSGFRACNKDIIKLFALNYPTDYPEPESIVYLLRNRYRVMEVAVTMKERVGGVSSIQSFKAVYYMLKVTLAVLIDTLRKRTIIEVEK</sequence>